<feature type="binding site" evidence="3">
    <location>
        <position position="74"/>
    </location>
    <ligand>
        <name>Cu cation</name>
        <dbReference type="ChEBI" id="CHEBI:23378"/>
    </ligand>
</feature>
<dbReference type="RefSeq" id="WP_173730845.1">
    <property type="nucleotide sequence ID" value="NZ_JABTTE010000008.1"/>
</dbReference>
<dbReference type="Pfam" id="PF02630">
    <property type="entry name" value="SCO1-SenC"/>
    <property type="match status" value="1"/>
</dbReference>
<sequence length="195" mass="22178">MKKKRWRFKAMVFAMIFSLLALSSCGKPKFEATYDWPMKDFSYINQDEKQVSLADLKGKVWLANFIFTNCDTACPPMTANMARVQQKMAEEKIDAQIVSFSVDPSRDTPETLKEFAGKFQADFSNWHFLTGYTEEEIKDLAKAFKAPAEADPGSDQFLHSTKIYLINQDGIIVKGYNGLDVPYDEIISDLKALTK</sequence>
<dbReference type="InterPro" id="IPR013766">
    <property type="entry name" value="Thioredoxin_domain"/>
</dbReference>
<keyword evidence="2 3" id="KW-0186">Copper</keyword>
<proteinExistence type="inferred from homology"/>
<dbReference type="PANTHER" id="PTHR12151">
    <property type="entry name" value="ELECTRON TRANSPORT PROTIN SCO1/SENC FAMILY MEMBER"/>
    <property type="match status" value="1"/>
</dbReference>
<evidence type="ECO:0000259" key="6">
    <source>
        <dbReference type="PROSITE" id="PS51352"/>
    </source>
</evidence>
<dbReference type="EMBL" id="JABTTE010000008">
    <property type="protein sequence ID" value="NSL51637.1"/>
    <property type="molecule type" value="Genomic_DNA"/>
</dbReference>
<keyword evidence="3" id="KW-0479">Metal-binding</keyword>
<comment type="caution">
    <text evidence="7">The sequence shown here is derived from an EMBL/GenBank/DDBJ whole genome shotgun (WGS) entry which is preliminary data.</text>
</comment>
<feature type="binding site" evidence="3">
    <location>
        <position position="159"/>
    </location>
    <ligand>
        <name>Cu cation</name>
        <dbReference type="ChEBI" id="CHEBI:23378"/>
    </ligand>
</feature>
<evidence type="ECO:0000256" key="1">
    <source>
        <dbReference type="ARBA" id="ARBA00010996"/>
    </source>
</evidence>
<feature type="disulfide bond" description="Redox-active" evidence="4">
    <location>
        <begin position="70"/>
        <end position="74"/>
    </location>
</feature>
<protein>
    <submittedName>
        <fullName evidence="7">SCO family protein</fullName>
    </submittedName>
</protein>
<dbReference type="GO" id="GO:0046872">
    <property type="term" value="F:metal ion binding"/>
    <property type="evidence" value="ECO:0007669"/>
    <property type="project" value="UniProtKB-KW"/>
</dbReference>
<dbReference type="Proteomes" id="UP000625804">
    <property type="component" value="Unassembled WGS sequence"/>
</dbReference>
<name>A0A8J8KBH7_9BACI</name>
<evidence type="ECO:0000313" key="8">
    <source>
        <dbReference type="Proteomes" id="UP000625804"/>
    </source>
</evidence>
<gene>
    <name evidence="7" type="ORF">HR057_07625</name>
</gene>
<dbReference type="AlphaFoldDB" id="A0A8J8KBH7"/>
<dbReference type="SUPFAM" id="SSF52833">
    <property type="entry name" value="Thioredoxin-like"/>
    <property type="match status" value="1"/>
</dbReference>
<keyword evidence="8" id="KW-1185">Reference proteome</keyword>
<feature type="signal peptide" evidence="5">
    <location>
        <begin position="1"/>
        <end position="23"/>
    </location>
</feature>
<dbReference type="PANTHER" id="PTHR12151:SF25">
    <property type="entry name" value="LINALOOL DEHYDRATASE_ISOMERASE DOMAIN-CONTAINING PROTEIN"/>
    <property type="match status" value="1"/>
</dbReference>
<evidence type="ECO:0000256" key="2">
    <source>
        <dbReference type="ARBA" id="ARBA00023008"/>
    </source>
</evidence>
<dbReference type="InterPro" id="IPR003782">
    <property type="entry name" value="SCO1/SenC"/>
</dbReference>
<evidence type="ECO:0000256" key="4">
    <source>
        <dbReference type="PIRSR" id="PIRSR603782-2"/>
    </source>
</evidence>
<feature type="domain" description="Thioredoxin" evidence="6">
    <location>
        <begin position="32"/>
        <end position="195"/>
    </location>
</feature>
<dbReference type="PROSITE" id="PS51257">
    <property type="entry name" value="PROKAR_LIPOPROTEIN"/>
    <property type="match status" value="1"/>
</dbReference>
<dbReference type="InterPro" id="IPR036249">
    <property type="entry name" value="Thioredoxin-like_sf"/>
</dbReference>
<dbReference type="CDD" id="cd02968">
    <property type="entry name" value="SCO"/>
    <property type="match status" value="1"/>
</dbReference>
<feature type="binding site" evidence="3">
    <location>
        <position position="70"/>
    </location>
    <ligand>
        <name>Cu cation</name>
        <dbReference type="ChEBI" id="CHEBI:23378"/>
    </ligand>
</feature>
<evidence type="ECO:0000256" key="3">
    <source>
        <dbReference type="PIRSR" id="PIRSR603782-1"/>
    </source>
</evidence>
<organism evidence="7 8">
    <name type="scientific">Calidifontibacillus erzurumensis</name>
    <dbReference type="NCBI Taxonomy" id="2741433"/>
    <lineage>
        <taxon>Bacteria</taxon>
        <taxon>Bacillati</taxon>
        <taxon>Bacillota</taxon>
        <taxon>Bacilli</taxon>
        <taxon>Bacillales</taxon>
        <taxon>Bacillaceae</taxon>
        <taxon>Calidifontibacillus/Schinkia group</taxon>
        <taxon>Calidifontibacillus</taxon>
    </lineage>
</organism>
<feature type="chain" id="PRO_5039636116" evidence="5">
    <location>
        <begin position="24"/>
        <end position="195"/>
    </location>
</feature>
<dbReference type="Gene3D" id="3.40.30.10">
    <property type="entry name" value="Glutaredoxin"/>
    <property type="match status" value="1"/>
</dbReference>
<comment type="similarity">
    <text evidence="1">Belongs to the SCO1/2 family.</text>
</comment>
<dbReference type="PROSITE" id="PS51352">
    <property type="entry name" value="THIOREDOXIN_2"/>
    <property type="match status" value="1"/>
</dbReference>
<evidence type="ECO:0000256" key="5">
    <source>
        <dbReference type="SAM" id="SignalP"/>
    </source>
</evidence>
<accession>A0A8J8KBH7</accession>
<evidence type="ECO:0000313" key="7">
    <source>
        <dbReference type="EMBL" id="NSL51637.1"/>
    </source>
</evidence>
<reference evidence="7" key="1">
    <citation type="submission" date="2020-06" db="EMBL/GenBank/DDBJ databases">
        <title>A novel thermopfilic bacterium from Erzurum, Turkey.</title>
        <authorList>
            <person name="Adiguzel A."/>
            <person name="Ay H."/>
            <person name="Baltaci M.O."/>
        </authorList>
    </citation>
    <scope>NUCLEOTIDE SEQUENCE</scope>
    <source>
        <strain evidence="7">P2</strain>
    </source>
</reference>
<keyword evidence="5" id="KW-0732">Signal</keyword>
<keyword evidence="4" id="KW-1015">Disulfide bond</keyword>